<accession>A0A0G1XD36</accession>
<dbReference type="AlphaFoldDB" id="A0A0G1XD36"/>
<keyword evidence="4" id="KW-0106">Calcium</keyword>
<evidence type="ECO:0000313" key="6">
    <source>
        <dbReference type="EMBL" id="KKW29183.1"/>
    </source>
</evidence>
<dbReference type="Proteomes" id="UP000034846">
    <property type="component" value="Unassembled WGS sequence"/>
</dbReference>
<keyword evidence="3" id="KW-0732">Signal</keyword>
<dbReference type="Pfam" id="PF18884">
    <property type="entry name" value="TSP3_bac"/>
    <property type="match status" value="1"/>
</dbReference>
<organism evidence="6 7">
    <name type="scientific">Candidatus Uhrbacteria bacterium GW2011_GWD2_52_7</name>
    <dbReference type="NCBI Taxonomy" id="1618989"/>
    <lineage>
        <taxon>Bacteria</taxon>
        <taxon>Candidatus Uhriibacteriota</taxon>
    </lineage>
</organism>
<evidence type="ECO:0000313" key="7">
    <source>
        <dbReference type="Proteomes" id="UP000034846"/>
    </source>
</evidence>
<evidence type="ECO:0000256" key="5">
    <source>
        <dbReference type="SAM" id="MobiDB-lite"/>
    </source>
</evidence>
<name>A0A0G1XD36_9BACT</name>
<feature type="region of interest" description="Disordered" evidence="5">
    <location>
        <begin position="143"/>
        <end position="168"/>
    </location>
</feature>
<reference evidence="6 7" key="1">
    <citation type="journal article" date="2015" name="Nature">
        <title>rRNA introns, odd ribosomes, and small enigmatic genomes across a large radiation of phyla.</title>
        <authorList>
            <person name="Brown C.T."/>
            <person name="Hug L.A."/>
            <person name="Thomas B.C."/>
            <person name="Sharon I."/>
            <person name="Castelle C.J."/>
            <person name="Singh A."/>
            <person name="Wilkins M.J."/>
            <person name="Williams K.H."/>
            <person name="Banfield J.F."/>
        </authorList>
    </citation>
    <scope>NUCLEOTIDE SEQUENCE [LARGE SCALE GENOMIC DNA]</scope>
</reference>
<evidence type="ECO:0000256" key="2">
    <source>
        <dbReference type="ARBA" id="ARBA00022525"/>
    </source>
</evidence>
<sequence length="168" mass="17549">MRGQALKNCAQLIAIDTGDPEVCDVIDDADDQADCEDAAYLMKAKEGSDYAACASIVNKDLRASCETQVAAPIIAAGACAKYGLDQSLCDTQTAIDAVIASGDPRGCAPFETTQRESCEDYFTSIDADGDGLTAFREYELGTSDANADTDGDGYNDGAEVAAGYDPLK</sequence>
<comment type="subcellular location">
    <subcellularLocation>
        <location evidence="1">Secreted</location>
    </subcellularLocation>
</comment>
<dbReference type="EMBL" id="LCRD01000053">
    <property type="protein sequence ID" value="KKW29183.1"/>
    <property type="molecule type" value="Genomic_DNA"/>
</dbReference>
<protein>
    <submittedName>
        <fullName evidence="6">Ig domain protein group 2 domain protein</fullName>
    </submittedName>
</protein>
<evidence type="ECO:0000256" key="3">
    <source>
        <dbReference type="ARBA" id="ARBA00022729"/>
    </source>
</evidence>
<gene>
    <name evidence="6" type="ORF">UY72_C0053G0003</name>
</gene>
<keyword evidence="2" id="KW-0964">Secreted</keyword>
<evidence type="ECO:0000256" key="1">
    <source>
        <dbReference type="ARBA" id="ARBA00004613"/>
    </source>
</evidence>
<comment type="caution">
    <text evidence="6">The sequence shown here is derived from an EMBL/GenBank/DDBJ whole genome shotgun (WGS) entry which is preliminary data.</text>
</comment>
<evidence type="ECO:0000256" key="4">
    <source>
        <dbReference type="ARBA" id="ARBA00022837"/>
    </source>
</evidence>
<proteinExistence type="predicted"/>
<dbReference type="InterPro" id="IPR059100">
    <property type="entry name" value="TSP3_bac"/>
</dbReference>